<comment type="similarity">
    <text evidence="1">Belongs to the CAF1 family.</text>
</comment>
<dbReference type="PANTHER" id="PTHR15092:SF22">
    <property type="entry name" value="POLY(A)-SPECIFIC RIBONUCLEASE PNLDC1"/>
    <property type="match status" value="1"/>
</dbReference>
<dbReference type="OrthoDB" id="414075at2759"/>
<dbReference type="InterPro" id="IPR036397">
    <property type="entry name" value="RNaseH_sf"/>
</dbReference>
<dbReference type="VEuPathDB" id="GiardiaDB:SS50377_24368"/>
<evidence type="ECO:0000313" key="2">
    <source>
        <dbReference type="EMBL" id="EST46081.1"/>
    </source>
</evidence>
<dbReference type="Gene3D" id="3.30.420.10">
    <property type="entry name" value="Ribonuclease H-like superfamily/Ribonuclease H"/>
    <property type="match status" value="2"/>
</dbReference>
<sequence>MLDFARNLRQSLGDALKFADHATLAGFDTEFSSEQPQFANPFDAPEVIFATAAALANSGCLLQVGISMLDSKGESSTCSVFVCQHDAKISISALNFLAGNDFDFKQYSTQSLRVGIDYECEIAFWRKTMGEPDEEAFEGFPAGYGEIAQRLKQEEIDFGIELDIGHFLRMKRMQHSFLAHEGVEQVVSIVPALYPSRGAGKILLHVRVVDSPARRRQLLAESVGHIELDLKHIMLVFQRLAQRRVRTVGFQALTDCLLLHNAFLGKKLSSYSRFMADIFGIIPNFLDVLLVLQHPNTQVLLQQIASKVKRVQPNKSLSGYFHVLYGAGDSHAHDAGYDALMTVRVYDCLCRQQATNCFKVKNAQKFDEVRFECYANSFTTYRCFNLLQQTPAPVRHSMYPLAKFPGKKADYSVQQAVKDRACVANLLQGTQIGVVYSEVALPEARRAWVFNRDGRVRHRWLKWLVGDQVIDGKFASILTPTAARKVFEAVELRKGSAK</sequence>
<organism evidence="2">
    <name type="scientific">Spironucleus salmonicida</name>
    <dbReference type="NCBI Taxonomy" id="348837"/>
    <lineage>
        <taxon>Eukaryota</taxon>
        <taxon>Metamonada</taxon>
        <taxon>Diplomonadida</taxon>
        <taxon>Hexamitidae</taxon>
        <taxon>Hexamitinae</taxon>
        <taxon>Spironucleus</taxon>
    </lineage>
</organism>
<reference evidence="3" key="2">
    <citation type="submission" date="2020-12" db="EMBL/GenBank/DDBJ databases">
        <title>New Spironucleus salmonicida genome in near-complete chromosomes.</title>
        <authorList>
            <person name="Xu F."/>
            <person name="Kurt Z."/>
            <person name="Jimenez-Gonzalez A."/>
            <person name="Astvaldsson A."/>
            <person name="Andersson J.O."/>
            <person name="Svard S.G."/>
        </authorList>
    </citation>
    <scope>NUCLEOTIDE SEQUENCE</scope>
    <source>
        <strain evidence="3">ATCC 50377</strain>
    </source>
</reference>
<dbReference type="Pfam" id="PF04857">
    <property type="entry name" value="CAF1"/>
    <property type="match status" value="1"/>
</dbReference>
<protein>
    <submittedName>
        <fullName evidence="2">CAF1 family ribonuclease</fullName>
    </submittedName>
</protein>
<evidence type="ECO:0000256" key="1">
    <source>
        <dbReference type="ARBA" id="ARBA00008372"/>
    </source>
</evidence>
<dbReference type="InterPro" id="IPR006941">
    <property type="entry name" value="RNase_CAF1"/>
</dbReference>
<dbReference type="InterPro" id="IPR051181">
    <property type="entry name" value="CAF1_poly(A)_ribonucleases"/>
</dbReference>
<dbReference type="PANTHER" id="PTHR15092">
    <property type="entry name" value="POLY A -SPECIFIC RIBONUCLEASE/TARGET OF EGR1, MEMBER 1"/>
    <property type="match status" value="1"/>
</dbReference>
<proteinExistence type="inferred from homology"/>
<dbReference type="SUPFAM" id="SSF53098">
    <property type="entry name" value="Ribonuclease H-like"/>
    <property type="match status" value="1"/>
</dbReference>
<dbReference type="EMBL" id="KI546085">
    <property type="protein sequence ID" value="EST46081.1"/>
    <property type="molecule type" value="Genomic_DNA"/>
</dbReference>
<dbReference type="Proteomes" id="UP000018208">
    <property type="component" value="Unassembled WGS sequence"/>
</dbReference>
<dbReference type="GO" id="GO:0003723">
    <property type="term" value="F:RNA binding"/>
    <property type="evidence" value="ECO:0007669"/>
    <property type="project" value="TreeGrafter"/>
</dbReference>
<accession>V6LQV1</accession>
<keyword evidence="4" id="KW-1185">Reference proteome</keyword>
<evidence type="ECO:0000313" key="3">
    <source>
        <dbReference type="EMBL" id="KAH0574412.1"/>
    </source>
</evidence>
<dbReference type="InterPro" id="IPR012337">
    <property type="entry name" value="RNaseH-like_sf"/>
</dbReference>
<evidence type="ECO:0000313" key="4">
    <source>
        <dbReference type="Proteomes" id="UP000018208"/>
    </source>
</evidence>
<gene>
    <name evidence="2" type="ORF">SS50377_14071</name>
    <name evidence="3" type="ORF">SS50377_24368</name>
</gene>
<name>V6LQV1_9EUKA</name>
<dbReference type="AlphaFoldDB" id="V6LQV1"/>
<reference evidence="2 3" key="1">
    <citation type="journal article" date="2014" name="PLoS Genet.">
        <title>The Genome of Spironucleus salmonicida Highlights a Fish Pathogen Adapted to Fluctuating Environments.</title>
        <authorList>
            <person name="Xu F."/>
            <person name="Jerlstrom-Hultqvist J."/>
            <person name="Einarsson E."/>
            <person name="Astvaldsson A."/>
            <person name="Svard S.G."/>
            <person name="Andersson J.O."/>
        </authorList>
    </citation>
    <scope>NUCLEOTIDE SEQUENCE</scope>
    <source>
        <strain evidence="3">ATCC 50377</strain>
    </source>
</reference>
<dbReference type="EMBL" id="AUWU02000004">
    <property type="protein sequence ID" value="KAH0574412.1"/>
    <property type="molecule type" value="Genomic_DNA"/>
</dbReference>
<dbReference type="GO" id="GO:0000175">
    <property type="term" value="F:3'-5'-RNA exonuclease activity"/>
    <property type="evidence" value="ECO:0007669"/>
    <property type="project" value="TreeGrafter"/>
</dbReference>